<evidence type="ECO:0000313" key="2">
    <source>
        <dbReference type="Proteomes" id="UP000194931"/>
    </source>
</evidence>
<reference evidence="2" key="1">
    <citation type="submission" date="2014-06" db="EMBL/GenBank/DDBJ databases">
        <authorList>
            <person name="Winans N.J."/>
            <person name="Newell P.D."/>
            <person name="Douglas A.E."/>
        </authorList>
    </citation>
    <scope>NUCLEOTIDE SEQUENCE [LARGE SCALE GENOMIC DNA]</scope>
</reference>
<dbReference type="Proteomes" id="UP000194931">
    <property type="component" value="Unassembled WGS sequence"/>
</dbReference>
<dbReference type="Pfam" id="PF08908">
    <property type="entry name" value="MesX"/>
    <property type="match status" value="1"/>
</dbReference>
<dbReference type="InterPro" id="IPR015004">
    <property type="entry name" value="MesX"/>
</dbReference>
<organism evidence="1 2">
    <name type="scientific">Acetobacter okinawensis</name>
    <dbReference type="NCBI Taxonomy" id="1076594"/>
    <lineage>
        <taxon>Bacteria</taxon>
        <taxon>Pseudomonadati</taxon>
        <taxon>Pseudomonadota</taxon>
        <taxon>Alphaproteobacteria</taxon>
        <taxon>Acetobacterales</taxon>
        <taxon>Acetobacteraceae</taxon>
        <taxon>Acetobacter</taxon>
    </lineage>
</organism>
<comment type="caution">
    <text evidence="1">The sequence shown here is derived from an EMBL/GenBank/DDBJ whole genome shotgun (WGS) entry which is preliminary data.</text>
</comment>
<dbReference type="EMBL" id="JOPJ01000010">
    <property type="protein sequence ID" value="OUJ12690.1"/>
    <property type="molecule type" value="Genomic_DNA"/>
</dbReference>
<sequence length="327" mass="38231">MIHPSSFNIKRIVFDEHYHPSDNTRLTTNFANLARGENRQENLRNVIRMINNRFNDLAHWDNPQGSRYSIEVEIISFDMNIDVEGKNDTFPLIEILNTTIIDNKYEKRISGLAGNNFSSYVRDYDFSVLLLNYNKDKTVFNIPHNFGDLHGKLFKSLIHSPVYQKNFHKLPVICLSVSTNKTYHRTDNQHPVLGVEYQQNELSLTDQYFAKMGMKVRYFMPPNSVAPLAFYFFGDLLADYSTLELISTISTMEVFQKVYRPEIYNANSSAPKDYHPSLSHQDYSLTRIVYDREERSQLAIAQGKYTEESFIRPYHDRLEQWSANYSA</sequence>
<keyword evidence="2" id="KW-1185">Reference proteome</keyword>
<protein>
    <recommendedName>
        <fullName evidence="3">DUF1852 domain-containing protein</fullName>
    </recommendedName>
</protein>
<evidence type="ECO:0000313" key="1">
    <source>
        <dbReference type="EMBL" id="OUJ12690.1"/>
    </source>
</evidence>
<dbReference type="STRING" id="1236501.GCA_000613865_02930"/>
<dbReference type="OrthoDB" id="6298442at2"/>
<evidence type="ECO:0008006" key="3">
    <source>
        <dbReference type="Google" id="ProtNLM"/>
    </source>
</evidence>
<accession>A0A252BUT5</accession>
<dbReference type="RefSeq" id="WP_086639073.1">
    <property type="nucleotide sequence ID" value="NZ_JOPJ01000010.1"/>
</dbReference>
<gene>
    <name evidence="1" type="ORF">HK26_00790</name>
</gene>
<dbReference type="PIRSF" id="PIRSF034367">
    <property type="entry name" value="DUF1852"/>
    <property type="match status" value="1"/>
</dbReference>
<proteinExistence type="predicted"/>
<name>A0A252BUT5_9PROT</name>
<dbReference type="AlphaFoldDB" id="A0A252BUT5"/>